<dbReference type="PANTHER" id="PTHR11741:SF0">
    <property type="entry name" value="ELONGATION FACTOR TS, MITOCHONDRIAL"/>
    <property type="match status" value="1"/>
</dbReference>
<dbReference type="InterPro" id="IPR036402">
    <property type="entry name" value="EF-Ts_dimer_sf"/>
</dbReference>
<dbReference type="InterPro" id="IPR009060">
    <property type="entry name" value="UBA-like_sf"/>
</dbReference>
<dbReference type="InterPro" id="IPR014039">
    <property type="entry name" value="Transl_elong_EFTs/EF1B_dimer"/>
</dbReference>
<dbReference type="Pfam" id="PF00889">
    <property type="entry name" value="EF_TS"/>
    <property type="match status" value="1"/>
</dbReference>
<dbReference type="Gene3D" id="3.30.479.20">
    <property type="entry name" value="Elongation factor Ts, dimerisation domain"/>
    <property type="match status" value="1"/>
</dbReference>
<evidence type="ECO:0000256" key="1">
    <source>
        <dbReference type="ARBA" id="ARBA00005532"/>
    </source>
</evidence>
<dbReference type="PROSITE" id="PS01127">
    <property type="entry name" value="EF_TS_2"/>
    <property type="match status" value="1"/>
</dbReference>
<protein>
    <recommendedName>
        <fullName evidence="2 5">Elongation factor Ts</fullName>
        <shortName evidence="5">EF-Ts</shortName>
    </recommendedName>
</protein>
<feature type="region of interest" description="Involved in Mg(2+) ion dislocation from EF-Tu" evidence="5">
    <location>
        <begin position="80"/>
        <end position="83"/>
    </location>
</feature>
<dbReference type="GO" id="GO:0003746">
    <property type="term" value="F:translation elongation factor activity"/>
    <property type="evidence" value="ECO:0007669"/>
    <property type="project" value="UniProtKB-UniRule"/>
</dbReference>
<reference evidence="9 10" key="1">
    <citation type="journal article" date="2016" name="Nat. Commun.">
        <title>Thousands of microbial genomes shed light on interconnected biogeochemical processes in an aquifer system.</title>
        <authorList>
            <person name="Anantharaman K."/>
            <person name="Brown C.T."/>
            <person name="Hug L.A."/>
            <person name="Sharon I."/>
            <person name="Castelle C.J."/>
            <person name="Probst A.J."/>
            <person name="Thomas B.C."/>
            <person name="Singh A."/>
            <person name="Wilkins M.J."/>
            <person name="Karaoz U."/>
            <person name="Brodie E.L."/>
            <person name="Williams K.H."/>
            <person name="Hubbard S.S."/>
            <person name="Banfield J.F."/>
        </authorList>
    </citation>
    <scope>NUCLEOTIDE SEQUENCE [LARGE SCALE GENOMIC DNA]</scope>
</reference>
<comment type="subcellular location">
    <subcellularLocation>
        <location evidence="5 7">Cytoplasm</location>
    </subcellularLocation>
</comment>
<organism evidence="9 10">
    <name type="scientific">Candidatus Vogelbacteria bacterium RIFOXYB1_FULL_42_16</name>
    <dbReference type="NCBI Taxonomy" id="1802436"/>
    <lineage>
        <taxon>Bacteria</taxon>
        <taxon>Candidatus Vogeliibacteriota</taxon>
    </lineage>
</organism>
<dbReference type="SUPFAM" id="SSF54713">
    <property type="entry name" value="Elongation factor Ts (EF-Ts), dimerisation domain"/>
    <property type="match status" value="1"/>
</dbReference>
<dbReference type="FunFam" id="1.10.8.10:FF:000001">
    <property type="entry name" value="Elongation factor Ts"/>
    <property type="match status" value="1"/>
</dbReference>
<evidence type="ECO:0000256" key="2">
    <source>
        <dbReference type="ARBA" id="ARBA00016956"/>
    </source>
</evidence>
<evidence type="ECO:0000256" key="4">
    <source>
        <dbReference type="ARBA" id="ARBA00022917"/>
    </source>
</evidence>
<proteinExistence type="inferred from homology"/>
<dbReference type="Proteomes" id="UP000176222">
    <property type="component" value="Unassembled WGS sequence"/>
</dbReference>
<accession>A0A1G2QFJ1</accession>
<sequence length="153" mass="16573">MVTTEQIKELRERTGISIAQCKIALEEAGGDMTKAMEALKAKGAAIAEKKSGREIKAGTMGSYVHNTGAIGVVVEVSAETDFVSKNQEFKTLADDIAMHIAACAPANVEELLAQEFIKDPSQTIDALVKSFIQKFGERIIISRFARLDTSDPR</sequence>
<keyword evidence="5" id="KW-0963">Cytoplasm</keyword>
<evidence type="ECO:0000259" key="8">
    <source>
        <dbReference type="Pfam" id="PF00889"/>
    </source>
</evidence>
<feature type="domain" description="Translation elongation factor EFTs/EF1B dimerisation" evidence="8">
    <location>
        <begin position="71"/>
        <end position="149"/>
    </location>
</feature>
<evidence type="ECO:0000256" key="7">
    <source>
        <dbReference type="RuleBase" id="RU000643"/>
    </source>
</evidence>
<gene>
    <name evidence="5" type="primary">tsf</name>
    <name evidence="9" type="ORF">A2370_03285</name>
</gene>
<dbReference type="InterPro" id="IPR001816">
    <property type="entry name" value="Transl_elong_EFTs/EF1B"/>
</dbReference>
<dbReference type="SUPFAM" id="SSF46934">
    <property type="entry name" value="UBA-like"/>
    <property type="match status" value="1"/>
</dbReference>
<dbReference type="STRING" id="1802436.A2370_03285"/>
<name>A0A1G2QFJ1_9BACT</name>
<keyword evidence="4 5" id="KW-0648">Protein biosynthesis</keyword>
<keyword evidence="3 5" id="KW-0251">Elongation factor</keyword>
<dbReference type="NCBIfam" id="TIGR00116">
    <property type="entry name" value="tsf"/>
    <property type="match status" value="1"/>
</dbReference>
<comment type="function">
    <text evidence="5 6">Associates with the EF-Tu.GDP complex and induces the exchange of GDP to GTP. It remains bound to the aminoacyl-tRNA.EF-Tu.GTP complex up to the GTP hydrolysis stage on the ribosome.</text>
</comment>
<dbReference type="PANTHER" id="PTHR11741">
    <property type="entry name" value="ELONGATION FACTOR TS"/>
    <property type="match status" value="1"/>
</dbReference>
<evidence type="ECO:0000256" key="3">
    <source>
        <dbReference type="ARBA" id="ARBA00022768"/>
    </source>
</evidence>
<evidence type="ECO:0000256" key="5">
    <source>
        <dbReference type="HAMAP-Rule" id="MF_00050"/>
    </source>
</evidence>
<comment type="similarity">
    <text evidence="1 5 6">Belongs to the EF-Ts family.</text>
</comment>
<evidence type="ECO:0000313" key="9">
    <source>
        <dbReference type="EMBL" id="OHA59183.1"/>
    </source>
</evidence>
<dbReference type="HAMAP" id="MF_00050">
    <property type="entry name" value="EF_Ts"/>
    <property type="match status" value="1"/>
</dbReference>
<comment type="caution">
    <text evidence="9">The sequence shown here is derived from an EMBL/GenBank/DDBJ whole genome shotgun (WGS) entry which is preliminary data.</text>
</comment>
<dbReference type="GO" id="GO:0005737">
    <property type="term" value="C:cytoplasm"/>
    <property type="evidence" value="ECO:0007669"/>
    <property type="project" value="UniProtKB-SubCell"/>
</dbReference>
<evidence type="ECO:0000256" key="6">
    <source>
        <dbReference type="RuleBase" id="RU000642"/>
    </source>
</evidence>
<dbReference type="AlphaFoldDB" id="A0A1G2QFJ1"/>
<dbReference type="Gene3D" id="1.10.8.10">
    <property type="entry name" value="DNA helicase RuvA subunit, C-terminal domain"/>
    <property type="match status" value="1"/>
</dbReference>
<evidence type="ECO:0000313" key="10">
    <source>
        <dbReference type="Proteomes" id="UP000176222"/>
    </source>
</evidence>
<dbReference type="InterPro" id="IPR018101">
    <property type="entry name" value="Transl_elong_Ts_CS"/>
</dbReference>
<dbReference type="CDD" id="cd14275">
    <property type="entry name" value="UBA_EF-Ts"/>
    <property type="match status" value="1"/>
</dbReference>
<dbReference type="EMBL" id="MHTH01000005">
    <property type="protein sequence ID" value="OHA59183.1"/>
    <property type="molecule type" value="Genomic_DNA"/>
</dbReference>